<dbReference type="Gene3D" id="3.40.190.80">
    <property type="match status" value="1"/>
</dbReference>
<comment type="similarity">
    <text evidence="3 7">Belongs to the inositol monophosphatase superfamily.</text>
</comment>
<accession>A0ABW1J007</accession>
<dbReference type="EC" id="3.1.3.25" evidence="7"/>
<keyword evidence="6 7" id="KW-0460">Magnesium</keyword>
<organism evidence="8 9">
    <name type="scientific">Pseudonocardia hispaniensis</name>
    <dbReference type="NCBI Taxonomy" id="904933"/>
    <lineage>
        <taxon>Bacteria</taxon>
        <taxon>Bacillati</taxon>
        <taxon>Actinomycetota</taxon>
        <taxon>Actinomycetes</taxon>
        <taxon>Pseudonocardiales</taxon>
        <taxon>Pseudonocardiaceae</taxon>
        <taxon>Pseudonocardia</taxon>
    </lineage>
</organism>
<protein>
    <recommendedName>
        <fullName evidence="7">Inositol-1-monophosphatase</fullName>
        <ecNumber evidence="7">3.1.3.25</ecNumber>
    </recommendedName>
</protein>
<comment type="cofactor">
    <cofactor evidence="2 7">
        <name>Mg(2+)</name>
        <dbReference type="ChEBI" id="CHEBI:18420"/>
    </cofactor>
</comment>
<keyword evidence="5 7" id="KW-0378">Hydrolase</keyword>
<dbReference type="Proteomes" id="UP001596302">
    <property type="component" value="Unassembled WGS sequence"/>
</dbReference>
<evidence type="ECO:0000256" key="3">
    <source>
        <dbReference type="ARBA" id="ARBA00009759"/>
    </source>
</evidence>
<comment type="caution">
    <text evidence="8">The sequence shown here is derived from an EMBL/GenBank/DDBJ whole genome shotgun (WGS) entry which is preliminary data.</text>
</comment>
<dbReference type="InterPro" id="IPR020550">
    <property type="entry name" value="Inositol_monophosphatase_CS"/>
</dbReference>
<reference evidence="9" key="1">
    <citation type="journal article" date="2019" name="Int. J. Syst. Evol. Microbiol.">
        <title>The Global Catalogue of Microorganisms (GCM) 10K type strain sequencing project: providing services to taxonomists for standard genome sequencing and annotation.</title>
        <authorList>
            <consortium name="The Broad Institute Genomics Platform"/>
            <consortium name="The Broad Institute Genome Sequencing Center for Infectious Disease"/>
            <person name="Wu L."/>
            <person name="Ma J."/>
        </authorList>
    </citation>
    <scope>NUCLEOTIDE SEQUENCE [LARGE SCALE GENOMIC DNA]</scope>
    <source>
        <strain evidence="9">CCM 8391</strain>
    </source>
</reference>
<evidence type="ECO:0000313" key="9">
    <source>
        <dbReference type="Proteomes" id="UP001596302"/>
    </source>
</evidence>
<evidence type="ECO:0000313" key="8">
    <source>
        <dbReference type="EMBL" id="MFC5994106.1"/>
    </source>
</evidence>
<dbReference type="PANTHER" id="PTHR20854">
    <property type="entry name" value="INOSITOL MONOPHOSPHATASE"/>
    <property type="match status" value="1"/>
</dbReference>
<evidence type="ECO:0000256" key="1">
    <source>
        <dbReference type="ARBA" id="ARBA00001033"/>
    </source>
</evidence>
<dbReference type="PROSITE" id="PS00629">
    <property type="entry name" value="IMP_1"/>
    <property type="match status" value="1"/>
</dbReference>
<dbReference type="PANTHER" id="PTHR20854:SF4">
    <property type="entry name" value="INOSITOL-1-MONOPHOSPHATASE-RELATED"/>
    <property type="match status" value="1"/>
</dbReference>
<evidence type="ECO:0000256" key="5">
    <source>
        <dbReference type="ARBA" id="ARBA00022801"/>
    </source>
</evidence>
<evidence type="ECO:0000256" key="2">
    <source>
        <dbReference type="ARBA" id="ARBA00001946"/>
    </source>
</evidence>
<evidence type="ECO:0000256" key="6">
    <source>
        <dbReference type="ARBA" id="ARBA00022842"/>
    </source>
</evidence>
<keyword evidence="9" id="KW-1185">Reference proteome</keyword>
<evidence type="ECO:0000256" key="4">
    <source>
        <dbReference type="ARBA" id="ARBA00022723"/>
    </source>
</evidence>
<dbReference type="Pfam" id="PF00459">
    <property type="entry name" value="Inositol_P"/>
    <property type="match status" value="1"/>
</dbReference>
<proteinExistence type="inferred from homology"/>
<keyword evidence="4 7" id="KW-0479">Metal-binding</keyword>
<dbReference type="CDD" id="cd01639">
    <property type="entry name" value="IMPase"/>
    <property type="match status" value="1"/>
</dbReference>
<dbReference type="SUPFAM" id="SSF56655">
    <property type="entry name" value="Carbohydrate phosphatase"/>
    <property type="match status" value="1"/>
</dbReference>
<dbReference type="PRINTS" id="PR00377">
    <property type="entry name" value="IMPHPHTASES"/>
</dbReference>
<dbReference type="EMBL" id="JBHSQW010000015">
    <property type="protein sequence ID" value="MFC5994106.1"/>
    <property type="molecule type" value="Genomic_DNA"/>
</dbReference>
<dbReference type="InterPro" id="IPR020583">
    <property type="entry name" value="Inositol_monoP_metal-BS"/>
</dbReference>
<dbReference type="RefSeq" id="WP_379584145.1">
    <property type="nucleotide sequence ID" value="NZ_JBHSQW010000015.1"/>
</dbReference>
<sequence length="276" mass="28598">MDPVVDDPSALRRTAEQVAMEAAEHLRMLRTEGAVRALRTKTSPTDVVTAADTALENLVRSRLAELRPGEVVYGEETGGDPTAAHWVVDPIDGTVNYLYGLPWYAVSVAAVRGGRSLAGAVVEPASGRVWSAAAGDGATLDGQPLRVGEQTDLAQSLIGIGFSYRADRRARQARMVAGMLPRVRDVRRAGSAALDLCAVAAGWLDAYVEHGLSWYDWAAAGLVAREAGAVVRVPGPPGAPTAPRGDGLGADAVLAATPGIADALTALVRDCGAAAV</sequence>
<dbReference type="Gene3D" id="3.30.540.10">
    <property type="entry name" value="Fructose-1,6-Bisphosphatase, subunit A, domain 1"/>
    <property type="match status" value="1"/>
</dbReference>
<comment type="catalytic activity">
    <reaction evidence="1 7">
        <text>a myo-inositol phosphate + H2O = myo-inositol + phosphate</text>
        <dbReference type="Rhea" id="RHEA:24056"/>
        <dbReference type="ChEBI" id="CHEBI:15377"/>
        <dbReference type="ChEBI" id="CHEBI:17268"/>
        <dbReference type="ChEBI" id="CHEBI:43474"/>
        <dbReference type="ChEBI" id="CHEBI:84139"/>
        <dbReference type="EC" id="3.1.3.25"/>
    </reaction>
</comment>
<dbReference type="InterPro" id="IPR000760">
    <property type="entry name" value="Inositol_monophosphatase-like"/>
</dbReference>
<gene>
    <name evidence="8" type="ORF">ACFQE5_07760</name>
</gene>
<dbReference type="PROSITE" id="PS00630">
    <property type="entry name" value="IMP_2"/>
    <property type="match status" value="1"/>
</dbReference>
<dbReference type="InterPro" id="IPR033942">
    <property type="entry name" value="IMPase"/>
</dbReference>
<evidence type="ECO:0000256" key="7">
    <source>
        <dbReference type="RuleBase" id="RU364068"/>
    </source>
</evidence>
<name>A0ABW1J007_9PSEU</name>